<feature type="non-terminal residue" evidence="2">
    <location>
        <position position="1"/>
    </location>
</feature>
<feature type="compositionally biased region" description="Polar residues" evidence="1">
    <location>
        <begin position="16"/>
        <end position="32"/>
    </location>
</feature>
<protein>
    <submittedName>
        <fullName evidence="2">Translation elongation factor G</fullName>
    </submittedName>
</protein>
<accession>A0A6J4HXC2</accession>
<organism evidence="2">
    <name type="scientific">uncultured Acidimicrobiales bacterium</name>
    <dbReference type="NCBI Taxonomy" id="310071"/>
    <lineage>
        <taxon>Bacteria</taxon>
        <taxon>Bacillati</taxon>
        <taxon>Actinomycetota</taxon>
        <taxon>Acidimicrobiia</taxon>
        <taxon>Acidimicrobiales</taxon>
        <taxon>environmental samples</taxon>
    </lineage>
</organism>
<reference evidence="2" key="1">
    <citation type="submission" date="2020-02" db="EMBL/GenBank/DDBJ databases">
        <authorList>
            <person name="Meier V. D."/>
        </authorList>
    </citation>
    <scope>NUCLEOTIDE SEQUENCE</scope>
    <source>
        <strain evidence="2">AVDCRST_MAG50</strain>
    </source>
</reference>
<evidence type="ECO:0000256" key="1">
    <source>
        <dbReference type="SAM" id="MobiDB-lite"/>
    </source>
</evidence>
<dbReference type="AlphaFoldDB" id="A0A6J4HXC2"/>
<evidence type="ECO:0000313" key="2">
    <source>
        <dbReference type="EMBL" id="CAA9236492.1"/>
    </source>
</evidence>
<sequence>WLKPPTSSGPHRWSGPATSGSWPTSTRARPRR</sequence>
<keyword evidence="2" id="KW-0648">Protein biosynthesis</keyword>
<feature type="region of interest" description="Disordered" evidence="1">
    <location>
        <begin position="1"/>
        <end position="32"/>
    </location>
</feature>
<name>A0A6J4HXC2_9ACTN</name>
<dbReference type="GO" id="GO:0003746">
    <property type="term" value="F:translation elongation factor activity"/>
    <property type="evidence" value="ECO:0007669"/>
    <property type="project" value="UniProtKB-KW"/>
</dbReference>
<feature type="non-terminal residue" evidence="2">
    <location>
        <position position="32"/>
    </location>
</feature>
<gene>
    <name evidence="2" type="ORF">AVDCRST_MAG50-1425</name>
</gene>
<dbReference type="EMBL" id="CADCTF010000080">
    <property type="protein sequence ID" value="CAA9236492.1"/>
    <property type="molecule type" value="Genomic_DNA"/>
</dbReference>
<keyword evidence="2" id="KW-0251">Elongation factor</keyword>
<proteinExistence type="predicted"/>